<accession>A0A938BPX7</accession>
<sequence length="292" mass="32299">MQLAWFPDGKSLLIGTSIRVGGTTQDSLWHVLPLERRTHLLSNGFREPAIASDGRILCMAREDVYRAIWIMEADGSGARRLKEPGGPVVRYDSATWSMTGRRIVYLAYSGSGAYDPGSRVLHGIRLESCDLEGGAETPILTSEWLGAGWQTARFICWLPDGRLLYSLPDSTQSQDRWDVWAIAVDPNSGSVQGRAVRAFSVLGGQAWDLTCSADGKRLALVKGRAQLDVYLCALEDEGRRLGPPRRLTLDERNDSPIGWTPDGRDVLFVSVRTQSANVYRQGIDQRYASTLL</sequence>
<gene>
    <name evidence="2" type="ORF">FJY75_02400</name>
</gene>
<feature type="non-terminal residue" evidence="2">
    <location>
        <position position="292"/>
    </location>
</feature>
<comment type="similarity">
    <text evidence="1">Belongs to the TolB family.</text>
</comment>
<proteinExistence type="inferred from homology"/>
<dbReference type="SUPFAM" id="SSF82171">
    <property type="entry name" value="DPP6 N-terminal domain-like"/>
    <property type="match status" value="1"/>
</dbReference>
<organism evidence="2 3">
    <name type="scientific">Eiseniibacteriota bacterium</name>
    <dbReference type="NCBI Taxonomy" id="2212470"/>
    <lineage>
        <taxon>Bacteria</taxon>
        <taxon>Candidatus Eiseniibacteriota</taxon>
    </lineage>
</organism>
<dbReference type="PANTHER" id="PTHR36842">
    <property type="entry name" value="PROTEIN TOLB HOMOLOG"/>
    <property type="match status" value="1"/>
</dbReference>
<comment type="caution">
    <text evidence="2">The sequence shown here is derived from an EMBL/GenBank/DDBJ whole genome shotgun (WGS) entry which is preliminary data.</text>
</comment>
<dbReference type="Gene3D" id="2.120.10.30">
    <property type="entry name" value="TolB, C-terminal domain"/>
    <property type="match status" value="1"/>
</dbReference>
<name>A0A938BPX7_UNCEI</name>
<dbReference type="InterPro" id="IPR011042">
    <property type="entry name" value="6-blade_b-propeller_TolB-like"/>
</dbReference>
<dbReference type="AlphaFoldDB" id="A0A938BPX7"/>
<dbReference type="PANTHER" id="PTHR36842:SF1">
    <property type="entry name" value="PROTEIN TOLB"/>
    <property type="match status" value="1"/>
</dbReference>
<dbReference type="InterPro" id="IPR011659">
    <property type="entry name" value="WD40"/>
</dbReference>
<evidence type="ECO:0000256" key="1">
    <source>
        <dbReference type="ARBA" id="ARBA00009820"/>
    </source>
</evidence>
<reference evidence="2" key="1">
    <citation type="submission" date="2019-03" db="EMBL/GenBank/DDBJ databases">
        <title>Lake Tanganyika Metagenome-Assembled Genomes (MAGs).</title>
        <authorList>
            <person name="Tran P."/>
        </authorList>
    </citation>
    <scope>NUCLEOTIDE SEQUENCE</scope>
    <source>
        <strain evidence="2">M_DeepCast_400m_m2_100</strain>
    </source>
</reference>
<dbReference type="Gene3D" id="2.120.10.60">
    <property type="entry name" value="Tricorn protease N-terminal domain"/>
    <property type="match status" value="1"/>
</dbReference>
<evidence type="ECO:0000313" key="2">
    <source>
        <dbReference type="EMBL" id="MBM3316680.1"/>
    </source>
</evidence>
<protein>
    <submittedName>
        <fullName evidence="2">PD40 domain-containing protein</fullName>
    </submittedName>
</protein>
<dbReference type="EMBL" id="VGIY01000032">
    <property type="protein sequence ID" value="MBM3316680.1"/>
    <property type="molecule type" value="Genomic_DNA"/>
</dbReference>
<dbReference type="Proteomes" id="UP000748308">
    <property type="component" value="Unassembled WGS sequence"/>
</dbReference>
<dbReference type="Pfam" id="PF07676">
    <property type="entry name" value="PD40"/>
    <property type="match status" value="1"/>
</dbReference>
<evidence type="ECO:0000313" key="3">
    <source>
        <dbReference type="Proteomes" id="UP000748308"/>
    </source>
</evidence>